<protein>
    <recommendedName>
        <fullName evidence="5">Type I restriction modification DNA specificity domain-containing protein</fullName>
    </recommendedName>
</protein>
<dbReference type="AlphaFoldDB" id="A0A9W6MWK1"/>
<feature type="compositionally biased region" description="Basic and acidic residues" evidence="4">
    <location>
        <begin position="65"/>
        <end position="77"/>
    </location>
</feature>
<keyword evidence="2" id="KW-0680">Restriction system</keyword>
<comment type="caution">
    <text evidence="6">The sequence shown here is derived from an EMBL/GenBank/DDBJ whole genome shotgun (WGS) entry which is preliminary data.</text>
</comment>
<evidence type="ECO:0000313" key="7">
    <source>
        <dbReference type="Proteomes" id="UP001143372"/>
    </source>
</evidence>
<dbReference type="GO" id="GO:0009307">
    <property type="term" value="P:DNA restriction-modification system"/>
    <property type="evidence" value="ECO:0007669"/>
    <property type="project" value="UniProtKB-KW"/>
</dbReference>
<dbReference type="PANTHER" id="PTHR43140:SF1">
    <property type="entry name" value="TYPE I RESTRICTION ENZYME ECOKI SPECIFICITY SUBUNIT"/>
    <property type="match status" value="1"/>
</dbReference>
<dbReference type="RefSeq" id="WP_271169122.1">
    <property type="nucleotide sequence ID" value="NZ_BSFI01000008.1"/>
</dbReference>
<dbReference type="Pfam" id="PF01420">
    <property type="entry name" value="Methylase_S"/>
    <property type="match status" value="1"/>
</dbReference>
<feature type="region of interest" description="Disordered" evidence="4">
    <location>
        <begin position="53"/>
        <end position="77"/>
    </location>
</feature>
<evidence type="ECO:0000256" key="3">
    <source>
        <dbReference type="ARBA" id="ARBA00023125"/>
    </source>
</evidence>
<dbReference type="InterPro" id="IPR000055">
    <property type="entry name" value="Restrct_endonuc_typeI_TRD"/>
</dbReference>
<dbReference type="GO" id="GO:0003677">
    <property type="term" value="F:DNA binding"/>
    <property type="evidence" value="ECO:0007669"/>
    <property type="project" value="UniProtKB-KW"/>
</dbReference>
<keyword evidence="3" id="KW-0238">DNA-binding</keyword>
<feature type="domain" description="Type I restriction modification DNA specificity" evidence="5">
    <location>
        <begin position="299"/>
        <end position="403"/>
    </location>
</feature>
<dbReference type="Proteomes" id="UP001143372">
    <property type="component" value="Unassembled WGS sequence"/>
</dbReference>
<proteinExistence type="inferred from homology"/>
<keyword evidence="7" id="KW-1185">Reference proteome</keyword>
<accession>A0A9W6MWK1</accession>
<organism evidence="6 7">
    <name type="scientific">Hansschlegelia plantiphila</name>
    <dbReference type="NCBI Taxonomy" id="374655"/>
    <lineage>
        <taxon>Bacteria</taxon>
        <taxon>Pseudomonadati</taxon>
        <taxon>Pseudomonadota</taxon>
        <taxon>Alphaproteobacteria</taxon>
        <taxon>Hyphomicrobiales</taxon>
        <taxon>Methylopilaceae</taxon>
        <taxon>Hansschlegelia</taxon>
    </lineage>
</organism>
<comment type="similarity">
    <text evidence="1">Belongs to the type-I restriction system S methylase family.</text>
</comment>
<dbReference type="CDD" id="cd17253">
    <property type="entry name" value="RMtype1_S_Eco933I-TRD2-CR2_like"/>
    <property type="match status" value="1"/>
</dbReference>
<dbReference type="PANTHER" id="PTHR43140">
    <property type="entry name" value="TYPE-1 RESTRICTION ENZYME ECOKI SPECIFICITY PROTEIN"/>
    <property type="match status" value="1"/>
</dbReference>
<evidence type="ECO:0000256" key="1">
    <source>
        <dbReference type="ARBA" id="ARBA00010923"/>
    </source>
</evidence>
<dbReference type="InterPro" id="IPR044946">
    <property type="entry name" value="Restrct_endonuc_typeI_TRD_sf"/>
</dbReference>
<name>A0A9W6MWK1_9HYPH</name>
<dbReference type="Gene3D" id="1.10.287.1120">
    <property type="entry name" value="Bipartite methylase S protein"/>
    <property type="match status" value="1"/>
</dbReference>
<evidence type="ECO:0000259" key="5">
    <source>
        <dbReference type="Pfam" id="PF01420"/>
    </source>
</evidence>
<dbReference type="InterPro" id="IPR051212">
    <property type="entry name" value="Type-I_RE_S_subunit"/>
</dbReference>
<evidence type="ECO:0000256" key="4">
    <source>
        <dbReference type="SAM" id="MobiDB-lite"/>
    </source>
</evidence>
<dbReference type="Gene3D" id="3.90.220.20">
    <property type="entry name" value="DNA methylase specificity domains"/>
    <property type="match status" value="2"/>
</dbReference>
<evidence type="ECO:0000256" key="2">
    <source>
        <dbReference type="ARBA" id="ARBA00022747"/>
    </source>
</evidence>
<gene>
    <name evidence="6" type="ORF">GCM10008179_25450</name>
</gene>
<dbReference type="EMBL" id="BSFI01000008">
    <property type="protein sequence ID" value="GLK68907.1"/>
    <property type="molecule type" value="Genomic_DNA"/>
</dbReference>
<evidence type="ECO:0000313" key="6">
    <source>
        <dbReference type="EMBL" id="GLK68907.1"/>
    </source>
</evidence>
<dbReference type="SUPFAM" id="SSF116734">
    <property type="entry name" value="DNA methylase specificity domain"/>
    <property type="match status" value="2"/>
</dbReference>
<reference evidence="6" key="1">
    <citation type="journal article" date="2014" name="Int. J. Syst. Evol. Microbiol.">
        <title>Complete genome sequence of Corynebacterium casei LMG S-19264T (=DSM 44701T), isolated from a smear-ripened cheese.</title>
        <authorList>
            <consortium name="US DOE Joint Genome Institute (JGI-PGF)"/>
            <person name="Walter F."/>
            <person name="Albersmeier A."/>
            <person name="Kalinowski J."/>
            <person name="Ruckert C."/>
        </authorList>
    </citation>
    <scope>NUCLEOTIDE SEQUENCE</scope>
    <source>
        <strain evidence="6">VKM B-2347</strain>
    </source>
</reference>
<reference evidence="6" key="2">
    <citation type="submission" date="2023-01" db="EMBL/GenBank/DDBJ databases">
        <authorList>
            <person name="Sun Q."/>
            <person name="Evtushenko L."/>
        </authorList>
    </citation>
    <scope>NUCLEOTIDE SEQUENCE</scope>
    <source>
        <strain evidence="6">VKM B-2347</strain>
    </source>
</reference>
<sequence>MSFPAYPTYRSSGVEWLGEVPAHWSVHRISELYREVAEPGRDELPILSVSIHDGVSDDEAEPDDEGRKVNRSDDRSKYKQVRPNDLVYNMMRAWQGGFGSVKVLGMVSPAYVVARPRDDAPSGLVELMLRTAGAIEEMRRRSKGVTDFRLRLYWDEFKDMRIALPPAREQLDVLNFLDRETGKIDALVEEQRRLIALLKEKRRAVISHAVTKGLNPGAPMKDSGVEWLGEMPAHWAVAPTGYRYEVQLGRMLNAERASGEDLRPYLRVADVQWDYINVKDLPLMDFPSEARIVYRLRPGDLLVNEGGSYVGRSAIWQGELEECYYQKALHRVRPRNTSSDTSDFLLFVMEWATNFGLFLARGNQTTIDHLTAEQLRAHRFAFPPIHEQREISSFLRGIISKFETLRLEAESVIALLGERRAALISAAVTGKIDVRGSAKVLPFPVDRARARRLIAAEIIDRSAYQATFGRTKLQKLLYLAEVHANINELEGRYVRMPYGPLDQDMVDEIEGAAVDMGFAVDDPGNRKMVRYRPVAARGRNRGELVEWLGDDRVAKLDKLITDFADLDTHAAEAVATLYAVWNDALIDGETPSDAWIISGFLTAWNKTKAENFDRHELPHRLGWMRRHGLVPTGDGPKTSIGGLFA</sequence>